<accession>A0A9D2VWH4</accession>
<gene>
    <name evidence="1" type="ORF">K8V39_03970</name>
</gene>
<comment type="caution">
    <text evidence="1">The sequence shown here is derived from an EMBL/GenBank/DDBJ whole genome shotgun (WGS) entry which is preliminary data.</text>
</comment>
<dbReference type="Proteomes" id="UP000813420">
    <property type="component" value="Unassembled WGS sequence"/>
</dbReference>
<protein>
    <submittedName>
        <fullName evidence="1">DUF5702 domain-containing protein</fullName>
    </submittedName>
</protein>
<name>A0A9D2VWH4_9FIRM</name>
<dbReference type="Pfam" id="PF18960">
    <property type="entry name" value="DUF5702"/>
    <property type="match status" value="1"/>
</dbReference>
<dbReference type="RefSeq" id="WP_277271780.1">
    <property type="nucleotide sequence ID" value="NZ_DYXE01000039.1"/>
</dbReference>
<evidence type="ECO:0000313" key="1">
    <source>
        <dbReference type="EMBL" id="HJH49402.1"/>
    </source>
</evidence>
<reference evidence="1" key="1">
    <citation type="journal article" date="2021" name="PeerJ">
        <title>Extensive microbial diversity within the chicken gut microbiome revealed by metagenomics and culture.</title>
        <authorList>
            <person name="Gilroy R."/>
            <person name="Ravi A."/>
            <person name="Getino M."/>
            <person name="Pursley I."/>
            <person name="Horton D.L."/>
            <person name="Alikhan N.F."/>
            <person name="Baker D."/>
            <person name="Gharbi K."/>
            <person name="Hall N."/>
            <person name="Watson M."/>
            <person name="Adriaenssens E.M."/>
            <person name="Foster-Nyarko E."/>
            <person name="Jarju S."/>
            <person name="Secka A."/>
            <person name="Antonio M."/>
            <person name="Oren A."/>
            <person name="Chaudhuri R.R."/>
            <person name="La Ragione R."/>
            <person name="Hildebrand F."/>
            <person name="Pallen M.J."/>
        </authorList>
    </citation>
    <scope>NUCLEOTIDE SEQUENCE</scope>
    <source>
        <strain evidence="1">USAMLcec4-12693</strain>
    </source>
</reference>
<evidence type="ECO:0000313" key="2">
    <source>
        <dbReference type="Proteomes" id="UP000813420"/>
    </source>
</evidence>
<dbReference type="EMBL" id="DYXE01000039">
    <property type="protein sequence ID" value="HJH49402.1"/>
    <property type="molecule type" value="Genomic_DNA"/>
</dbReference>
<sequence length="439" mass="49671">MLVSFAGAVMESASIQMAKNYRRADMNRAIESVFAEYQKELLEEYEIFALDAGYETGRYSEQNLIDRLEYYGAGSMEHRISRIQFLTDHGCQSFLEQTAYYMEQKYGIDKVKDWTGMTSVWGQQEDQAGKLQTEEKEKEQELEDLLNANEGELPKEENPIAHVGELQQSPILKLVLPKDATVSEKQLAEADLLEHREKNTGWGDFSDVAEAGGTITTLLFGEYLLEHFSMFTDEEKTGALDYELEYILEGKASDRENLEAVVKKLMLLRFVPNYAYIQTDAAMKAEAEAMALTLCSLLAVPAITAAAAQVILLAWAYGETVMDLRSLLAGNRVPLIKSKENWQLSLSSLLTLGTEEDQSEGMDTEGGLLYREYLRMLLFLEKQESCAVRALGIIEQNLRQRHGQAGFRADICVSRMELVSAVTLRRGIRYDFPTYFGYQ</sequence>
<proteinExistence type="predicted"/>
<dbReference type="AlphaFoldDB" id="A0A9D2VWH4"/>
<organism evidence="1 2">
    <name type="scientific">Merdimonas faecis</name>
    <dbReference type="NCBI Taxonomy" id="1653435"/>
    <lineage>
        <taxon>Bacteria</taxon>
        <taxon>Bacillati</taxon>
        <taxon>Bacillota</taxon>
        <taxon>Clostridia</taxon>
        <taxon>Lachnospirales</taxon>
        <taxon>Lachnospiraceae</taxon>
        <taxon>Merdimonas</taxon>
    </lineage>
</organism>
<dbReference type="InterPro" id="IPR043756">
    <property type="entry name" value="DUF5702"/>
</dbReference>
<reference evidence="1" key="2">
    <citation type="submission" date="2021-09" db="EMBL/GenBank/DDBJ databases">
        <authorList>
            <person name="Gilroy R."/>
        </authorList>
    </citation>
    <scope>NUCLEOTIDE SEQUENCE</scope>
    <source>
        <strain evidence="1">USAMLcec4-12693</strain>
    </source>
</reference>